<dbReference type="RefSeq" id="WP_043374974.1">
    <property type="nucleotide sequence ID" value="NZ_CP006704.1"/>
</dbReference>
<dbReference type="Pfam" id="PF05125">
    <property type="entry name" value="Phage_cap_P2"/>
    <property type="match status" value="1"/>
</dbReference>
<dbReference type="HOGENOM" id="CLU_049296_1_0_4"/>
<reference evidence="1 2" key="1">
    <citation type="journal article" date="2014" name="Genome Announc.">
        <title>Complete Genome Sequence of Polychlorinated Biphenyl Degrader Comamonas testosteroni TK102 (NBRC 109938).</title>
        <authorList>
            <person name="Fukuda K."/>
            <person name="Hosoyama A."/>
            <person name="Tsuchikane K."/>
            <person name="Ohji S."/>
            <person name="Yamazoe A."/>
            <person name="Fujita N."/>
            <person name="Shintani M."/>
            <person name="Kimbara K."/>
        </authorList>
    </citation>
    <scope>NUCLEOTIDE SEQUENCE [LARGE SCALE GENOMIC DNA]</scope>
    <source>
        <strain evidence="1">TK102</strain>
    </source>
</reference>
<accession>A0A076PVV2</accession>
<name>A0A076PVV2_COMTE</name>
<dbReference type="KEGG" id="ctes:O987_23810"/>
<dbReference type="InterPro" id="IPR006441">
    <property type="entry name" value="Phage_P2_GpN"/>
</dbReference>
<proteinExistence type="predicted"/>
<protein>
    <submittedName>
        <fullName evidence="1">Oxidoreductase</fullName>
    </submittedName>
</protein>
<dbReference type="AlphaFoldDB" id="A0A076PVV2"/>
<organism evidence="1 2">
    <name type="scientific">Comamonas testosteroni TK102</name>
    <dbReference type="NCBI Taxonomy" id="1392005"/>
    <lineage>
        <taxon>Bacteria</taxon>
        <taxon>Pseudomonadati</taxon>
        <taxon>Pseudomonadota</taxon>
        <taxon>Betaproteobacteria</taxon>
        <taxon>Burkholderiales</taxon>
        <taxon>Comamonadaceae</taxon>
        <taxon>Comamonas</taxon>
    </lineage>
</organism>
<sequence>MRNESRQSYNEFLGRVAQLNGVSTADTDKAFAVAPSVQQKLENAMQESSEFLQRINIVPVDEMQGEKLGLSLSGPIASRTNTADKDRQTRDLTGISARGYHCQQTNYDSHLKYALIDAWAKFPDFQVRVARMLAHRQALDRMCIGFNGVSISPDTNLAANPLLQDVNKGWLQKLREEASERVMNEGKVAGKVVIGPDGDFKNLDAAVFDARQLLDPWHRNNPQLVCILGDKLMHDKYFPLVNTTQAPSETLAADIVMSQKRVGGLQAVQVPFFPENGLLITTLDNLSVYWQRGGRRRYIVENPKRNRVEDYQSSNDDYVVEDIGLASMVENIEIVEPQKVEGTEP</sequence>
<dbReference type="Proteomes" id="UP000028782">
    <property type="component" value="Chromosome"/>
</dbReference>
<dbReference type="NCBIfam" id="TIGR01551">
    <property type="entry name" value="major_capsid_P2"/>
    <property type="match status" value="1"/>
</dbReference>
<evidence type="ECO:0000313" key="2">
    <source>
        <dbReference type="Proteomes" id="UP000028782"/>
    </source>
</evidence>
<evidence type="ECO:0000313" key="1">
    <source>
        <dbReference type="EMBL" id="AIJ48841.1"/>
    </source>
</evidence>
<gene>
    <name evidence="1" type="ORF">O987_23810</name>
</gene>
<dbReference type="EMBL" id="CP006704">
    <property type="protein sequence ID" value="AIJ48841.1"/>
    <property type="molecule type" value="Genomic_DNA"/>
</dbReference>